<comment type="similarity">
    <text evidence="1">Belongs to the ycf18/nblA family.</text>
</comment>
<protein>
    <recommendedName>
        <fullName evidence="2">Uncharacterized protein ycf18</fullName>
    </recommendedName>
</protein>
<proteinExistence type="inferred from homology"/>
<dbReference type="AlphaFoldDB" id="A0A1C9CBK1"/>
<name>A0A1C9CBK1_9FLOR</name>
<evidence type="ECO:0000256" key="1">
    <source>
        <dbReference type="ARBA" id="ARBA00008091"/>
    </source>
</evidence>
<dbReference type="InterPro" id="IPR007574">
    <property type="entry name" value="NblA"/>
</dbReference>
<evidence type="ECO:0000256" key="2">
    <source>
        <dbReference type="ARBA" id="ARBA00021553"/>
    </source>
</evidence>
<keyword evidence="3" id="KW-0934">Plastid</keyword>
<sequence>MSTSNKFTLEQEFKLFVYKKKINQLTHLQAREYLIRILSKMLVKDNIIKYCIRNSNL</sequence>
<geneLocation type="plastid" evidence="3"/>
<dbReference type="RefSeq" id="YP_009296616.1">
    <property type="nucleotide sequence ID" value="NC_031172.1"/>
</dbReference>
<reference evidence="3" key="1">
    <citation type="journal article" date="2016" name="BMC Biol.">
        <title>Parallel evolution of highly conserved plastid genome architecture in red seaweeds and seed plants.</title>
        <authorList>
            <person name="Lee J."/>
            <person name="Cho C.H."/>
            <person name="Park S.I."/>
            <person name="Choi J.W."/>
            <person name="Song H.S."/>
            <person name="West J.A."/>
            <person name="Bhattacharya D."/>
            <person name="Yoon H.S."/>
        </authorList>
    </citation>
    <scope>NUCLEOTIDE SEQUENCE</scope>
</reference>
<dbReference type="SUPFAM" id="SSF109859">
    <property type="entry name" value="NblA-like"/>
    <property type="match status" value="1"/>
</dbReference>
<gene>
    <name evidence="3" type="primary">nblA</name>
    <name evidence="3" type="ORF">Apop_066</name>
</gene>
<accession>A0A1C9CBK1</accession>
<dbReference type="Gene3D" id="1.10.287.670">
    <property type="entry name" value="Phycobilisome degradation protein NblA"/>
    <property type="match status" value="1"/>
</dbReference>
<dbReference type="EMBL" id="KX284716">
    <property type="protein sequence ID" value="AOM65756.1"/>
    <property type="molecule type" value="Genomic_DNA"/>
</dbReference>
<dbReference type="InterPro" id="IPR036904">
    <property type="entry name" value="NblA_sf"/>
</dbReference>
<dbReference type="GeneID" id="29072992"/>
<evidence type="ECO:0000313" key="3">
    <source>
        <dbReference type="EMBL" id="AOM65756.1"/>
    </source>
</evidence>
<dbReference type="Pfam" id="PF04485">
    <property type="entry name" value="NblA"/>
    <property type="match status" value="1"/>
</dbReference>
<organism evidence="3">
    <name type="scientific">Apophlaea sinclairii</name>
    <dbReference type="NCBI Taxonomy" id="212746"/>
    <lineage>
        <taxon>Eukaryota</taxon>
        <taxon>Rhodophyta</taxon>
        <taxon>Florideophyceae</taxon>
        <taxon>Hildenbrandiophycidae</taxon>
        <taxon>Hildenbrandiales</taxon>
        <taxon>Hildenbrandiaceae</taxon>
        <taxon>Apophlaea</taxon>
    </lineage>
</organism>